<proteinExistence type="predicted"/>
<evidence type="ECO:0000313" key="1">
    <source>
        <dbReference type="EMBL" id="PIO25660.1"/>
    </source>
</evidence>
<reference evidence="2" key="1">
    <citation type="journal article" date="2017" name="Nat. Commun.">
        <title>The North American bullfrog draft genome provides insight into hormonal regulation of long noncoding RNA.</title>
        <authorList>
            <person name="Hammond S.A."/>
            <person name="Warren R.L."/>
            <person name="Vandervalk B.P."/>
            <person name="Kucuk E."/>
            <person name="Khan H."/>
            <person name="Gibb E.A."/>
            <person name="Pandoh P."/>
            <person name="Kirk H."/>
            <person name="Zhao Y."/>
            <person name="Jones M."/>
            <person name="Mungall A.J."/>
            <person name="Coope R."/>
            <person name="Pleasance S."/>
            <person name="Moore R.A."/>
            <person name="Holt R.A."/>
            <person name="Round J.M."/>
            <person name="Ohora S."/>
            <person name="Walle B.V."/>
            <person name="Veldhoen N."/>
            <person name="Helbing C.C."/>
            <person name="Birol I."/>
        </authorList>
    </citation>
    <scope>NUCLEOTIDE SEQUENCE [LARGE SCALE GENOMIC DNA]</scope>
</reference>
<organism evidence="1 2">
    <name type="scientific">Aquarana catesbeiana</name>
    <name type="common">American bullfrog</name>
    <name type="synonym">Rana catesbeiana</name>
    <dbReference type="NCBI Taxonomy" id="8400"/>
    <lineage>
        <taxon>Eukaryota</taxon>
        <taxon>Metazoa</taxon>
        <taxon>Chordata</taxon>
        <taxon>Craniata</taxon>
        <taxon>Vertebrata</taxon>
        <taxon>Euteleostomi</taxon>
        <taxon>Amphibia</taxon>
        <taxon>Batrachia</taxon>
        <taxon>Anura</taxon>
        <taxon>Neobatrachia</taxon>
        <taxon>Ranoidea</taxon>
        <taxon>Ranidae</taxon>
        <taxon>Aquarana</taxon>
    </lineage>
</organism>
<name>A0A2G9RCR3_AQUCT</name>
<dbReference type="EMBL" id="KV943984">
    <property type="protein sequence ID" value="PIO25660.1"/>
    <property type="molecule type" value="Genomic_DNA"/>
</dbReference>
<evidence type="ECO:0000313" key="2">
    <source>
        <dbReference type="Proteomes" id="UP000228934"/>
    </source>
</evidence>
<accession>A0A2G9RCR3</accession>
<gene>
    <name evidence="1" type="ORF">AB205_0023940</name>
</gene>
<sequence>MQKQNSLGRRSFTSVYTQLKAELHPKVELPLIVLLPPSGATFGIVRGGRGQDISLSQVCCPHFREPQPQGLTSPWGSLLLNSPSPAARPVGERSGASYMCSRVPGVKPKGYTARFPYSQWRQQYLIADGNISCSADITGLQDRYHFCNKRI</sequence>
<keyword evidence="2" id="KW-1185">Reference proteome</keyword>
<dbReference type="AlphaFoldDB" id="A0A2G9RCR3"/>
<dbReference type="Proteomes" id="UP000228934">
    <property type="component" value="Unassembled WGS sequence"/>
</dbReference>
<protein>
    <submittedName>
        <fullName evidence="1">Uncharacterized protein</fullName>
    </submittedName>
</protein>
<dbReference type="OrthoDB" id="1293114at2759"/>